<evidence type="ECO:0000256" key="1">
    <source>
        <dbReference type="SAM" id="Phobius"/>
    </source>
</evidence>
<evidence type="ECO:0000313" key="2">
    <source>
        <dbReference type="EMBL" id="PWA11181.1"/>
    </source>
</evidence>
<dbReference type="Proteomes" id="UP000245998">
    <property type="component" value="Unassembled WGS sequence"/>
</dbReference>
<keyword evidence="1" id="KW-0472">Membrane</keyword>
<gene>
    <name evidence="2" type="ORF">DCC39_09410</name>
</gene>
<organism evidence="2 3">
    <name type="scientific">Pueribacillus theae</name>
    <dbReference type="NCBI Taxonomy" id="2171751"/>
    <lineage>
        <taxon>Bacteria</taxon>
        <taxon>Bacillati</taxon>
        <taxon>Bacillota</taxon>
        <taxon>Bacilli</taxon>
        <taxon>Bacillales</taxon>
        <taxon>Bacillaceae</taxon>
        <taxon>Pueribacillus</taxon>
    </lineage>
</organism>
<evidence type="ECO:0000313" key="3">
    <source>
        <dbReference type="Proteomes" id="UP000245998"/>
    </source>
</evidence>
<reference evidence="2 3" key="1">
    <citation type="submission" date="2018-04" db="EMBL/GenBank/DDBJ databases">
        <title>Camelliibacillus theae gen. nov., sp. nov., isolated from Pu'er tea.</title>
        <authorList>
            <person name="Niu L."/>
        </authorList>
    </citation>
    <scope>NUCLEOTIDE SEQUENCE [LARGE SCALE GENOMIC DNA]</scope>
    <source>
        <strain evidence="2 3">T8</strain>
    </source>
</reference>
<accession>A0A2U1K122</accession>
<keyword evidence="3" id="KW-1185">Reference proteome</keyword>
<dbReference type="OrthoDB" id="2971310at2"/>
<dbReference type="RefSeq" id="WP_116554643.1">
    <property type="nucleotide sequence ID" value="NZ_QCZG01000017.1"/>
</dbReference>
<dbReference type="AlphaFoldDB" id="A0A2U1K122"/>
<protein>
    <submittedName>
        <fullName evidence="2">Uncharacterized protein</fullName>
    </submittedName>
</protein>
<proteinExistence type="predicted"/>
<sequence>MKLVIQAIVGSIIIHAVYFIGAMLVGDINTKRYVPDVLHSWDHVETLQNEVAFGKVISPNIYLISFVGVSIICGFIIFIYRKRFN</sequence>
<dbReference type="EMBL" id="QCZG01000017">
    <property type="protein sequence ID" value="PWA11181.1"/>
    <property type="molecule type" value="Genomic_DNA"/>
</dbReference>
<keyword evidence="1" id="KW-0812">Transmembrane</keyword>
<feature type="transmembrane region" description="Helical" evidence="1">
    <location>
        <begin position="61"/>
        <end position="80"/>
    </location>
</feature>
<comment type="caution">
    <text evidence="2">The sequence shown here is derived from an EMBL/GenBank/DDBJ whole genome shotgun (WGS) entry which is preliminary data.</text>
</comment>
<feature type="transmembrane region" description="Helical" evidence="1">
    <location>
        <begin position="7"/>
        <end position="26"/>
    </location>
</feature>
<name>A0A2U1K122_9BACI</name>
<keyword evidence="1" id="KW-1133">Transmembrane helix</keyword>